<feature type="chain" id="PRO_5039941724" evidence="2">
    <location>
        <begin position="22"/>
        <end position="169"/>
    </location>
</feature>
<feature type="region of interest" description="Disordered" evidence="1">
    <location>
        <begin position="112"/>
        <end position="169"/>
    </location>
</feature>
<evidence type="ECO:0000313" key="3">
    <source>
        <dbReference type="EMBL" id="GIQ81225.1"/>
    </source>
</evidence>
<comment type="caution">
    <text evidence="3">The sequence shown here is derived from an EMBL/GenBank/DDBJ whole genome shotgun (WGS) entry which is preliminary data.</text>
</comment>
<feature type="compositionally biased region" description="Basic and acidic residues" evidence="1">
    <location>
        <begin position="150"/>
        <end position="161"/>
    </location>
</feature>
<keyword evidence="2" id="KW-0732">Signal</keyword>
<name>A0A9K3GFZ8_9EUKA</name>
<feature type="compositionally biased region" description="Polar residues" evidence="1">
    <location>
        <begin position="124"/>
        <end position="145"/>
    </location>
</feature>
<evidence type="ECO:0000256" key="2">
    <source>
        <dbReference type="SAM" id="SignalP"/>
    </source>
</evidence>
<feature type="signal peptide" evidence="2">
    <location>
        <begin position="1"/>
        <end position="21"/>
    </location>
</feature>
<accession>A0A9K3GFZ8</accession>
<sequence>MRHWVCIYLVLLGLFAASASTFSCPNADVSFGLEPDTYICPTHATGGYEYQWLQPKSGQEADQARQAKKLTKHTKGVPRELGLPTNYHQALAHTTSRTAERTLSQMNMDMREVSRPSRLPGQVYASSSLRDPSVSSERTNSSPQVVTRADSAHSVRSDWQDSPRSIGDW</sequence>
<gene>
    <name evidence="3" type="ORF">KIPB_002151</name>
</gene>
<reference evidence="3 4" key="1">
    <citation type="journal article" date="2018" name="PLoS ONE">
        <title>The draft genome of Kipferlia bialata reveals reductive genome evolution in fornicate parasites.</title>
        <authorList>
            <person name="Tanifuji G."/>
            <person name="Takabayashi S."/>
            <person name="Kume K."/>
            <person name="Takagi M."/>
            <person name="Nakayama T."/>
            <person name="Kamikawa R."/>
            <person name="Inagaki Y."/>
            <person name="Hashimoto T."/>
        </authorList>
    </citation>
    <scope>NUCLEOTIDE SEQUENCE [LARGE SCALE GENOMIC DNA]</scope>
    <source>
        <strain evidence="3">NY0173</strain>
    </source>
</reference>
<dbReference type="EMBL" id="BDIP01000337">
    <property type="protein sequence ID" value="GIQ81225.1"/>
    <property type="molecule type" value="Genomic_DNA"/>
</dbReference>
<organism evidence="3 4">
    <name type="scientific">Kipferlia bialata</name>
    <dbReference type="NCBI Taxonomy" id="797122"/>
    <lineage>
        <taxon>Eukaryota</taxon>
        <taxon>Metamonada</taxon>
        <taxon>Carpediemonas-like organisms</taxon>
        <taxon>Kipferlia</taxon>
    </lineage>
</organism>
<dbReference type="Proteomes" id="UP000265618">
    <property type="component" value="Unassembled WGS sequence"/>
</dbReference>
<protein>
    <submittedName>
        <fullName evidence="3">Uncharacterized protein</fullName>
    </submittedName>
</protein>
<evidence type="ECO:0000313" key="4">
    <source>
        <dbReference type="Proteomes" id="UP000265618"/>
    </source>
</evidence>
<keyword evidence="4" id="KW-1185">Reference proteome</keyword>
<proteinExistence type="predicted"/>
<dbReference type="PROSITE" id="PS51257">
    <property type="entry name" value="PROKAR_LIPOPROTEIN"/>
    <property type="match status" value="1"/>
</dbReference>
<evidence type="ECO:0000256" key="1">
    <source>
        <dbReference type="SAM" id="MobiDB-lite"/>
    </source>
</evidence>
<dbReference type="AlphaFoldDB" id="A0A9K3GFZ8"/>